<dbReference type="InParanoid" id="A0A482XC62"/>
<proteinExistence type="predicted"/>
<reference evidence="3 4" key="1">
    <citation type="journal article" date="2017" name="Gigascience">
        <title>Genome sequence of the small brown planthopper, Laodelphax striatellus.</title>
        <authorList>
            <person name="Zhu J."/>
            <person name="Jiang F."/>
            <person name="Wang X."/>
            <person name="Yang P."/>
            <person name="Bao Y."/>
            <person name="Zhao W."/>
            <person name="Wang W."/>
            <person name="Lu H."/>
            <person name="Wang Q."/>
            <person name="Cui N."/>
            <person name="Li J."/>
            <person name="Chen X."/>
            <person name="Luo L."/>
            <person name="Yu J."/>
            <person name="Kang L."/>
            <person name="Cui F."/>
        </authorList>
    </citation>
    <scope>NUCLEOTIDE SEQUENCE [LARGE SCALE GENOMIC DNA]</scope>
    <source>
        <strain evidence="3">Lst14</strain>
    </source>
</reference>
<evidence type="ECO:0000313" key="3">
    <source>
        <dbReference type="EMBL" id="RZF43273.1"/>
    </source>
</evidence>
<protein>
    <recommendedName>
        <fullName evidence="2">Borealin C-terminal domain-containing protein</fullName>
    </recommendedName>
</protein>
<dbReference type="Proteomes" id="UP000291343">
    <property type="component" value="Unassembled WGS sequence"/>
</dbReference>
<dbReference type="STRING" id="195883.A0A482XC62"/>
<comment type="caution">
    <text evidence="3">The sequence shown here is derived from an EMBL/GenBank/DDBJ whole genome shotgun (WGS) entry which is preliminary data.</text>
</comment>
<dbReference type="AlphaFoldDB" id="A0A482XC62"/>
<keyword evidence="4" id="KW-1185">Reference proteome</keyword>
<feature type="region of interest" description="Disordered" evidence="1">
    <location>
        <begin position="1"/>
        <end position="40"/>
    </location>
</feature>
<dbReference type="EMBL" id="QKKF02012754">
    <property type="protein sequence ID" value="RZF43273.1"/>
    <property type="molecule type" value="Genomic_DNA"/>
</dbReference>
<accession>A0A482XC62</accession>
<organism evidence="3 4">
    <name type="scientific">Laodelphax striatellus</name>
    <name type="common">Small brown planthopper</name>
    <name type="synonym">Delphax striatella</name>
    <dbReference type="NCBI Taxonomy" id="195883"/>
    <lineage>
        <taxon>Eukaryota</taxon>
        <taxon>Metazoa</taxon>
        <taxon>Ecdysozoa</taxon>
        <taxon>Arthropoda</taxon>
        <taxon>Hexapoda</taxon>
        <taxon>Insecta</taxon>
        <taxon>Pterygota</taxon>
        <taxon>Neoptera</taxon>
        <taxon>Paraneoptera</taxon>
        <taxon>Hemiptera</taxon>
        <taxon>Auchenorrhyncha</taxon>
        <taxon>Fulgoroidea</taxon>
        <taxon>Delphacidae</taxon>
        <taxon>Criomorphinae</taxon>
        <taxon>Laodelphax</taxon>
    </lineage>
</organism>
<evidence type="ECO:0000313" key="4">
    <source>
        <dbReference type="Proteomes" id="UP000291343"/>
    </source>
</evidence>
<dbReference type="Pfam" id="PF10512">
    <property type="entry name" value="Borealin"/>
    <property type="match status" value="1"/>
</dbReference>
<gene>
    <name evidence="3" type="ORF">LSTR_LSTR001534</name>
</gene>
<sequence>MPSKKRSTAIQQGRRVTRMKESVSSSTIFDEVDPLQSSTPKQETTLKAKLTKRQITEAAEQLAIEIQNKIDEYVTSATMFKLSLKSHLLKTPLWKFKEYRDTYTVDVIDITENVENAEPKREPRRLRNSSADRFKVPVAMKKPTGRVSRSVTRARNSTMKTPNMSQFAGMCDMTPITPKFNVNMPVSVLRHPRLGEQAVSLSGSPLHVTIPADNNPTVNVPLSDGKVMTIHPLIHLNQGSHHLPALDPECRDKLQSIQKYLQQMLNGHDSD</sequence>
<feature type="domain" description="Borealin C-terminal" evidence="2">
    <location>
        <begin position="156"/>
        <end position="266"/>
    </location>
</feature>
<evidence type="ECO:0000256" key="1">
    <source>
        <dbReference type="SAM" id="MobiDB-lite"/>
    </source>
</evidence>
<name>A0A482XC62_LAOST</name>
<dbReference type="InterPro" id="IPR046466">
    <property type="entry name" value="Borealin_C"/>
</dbReference>
<evidence type="ECO:0000259" key="2">
    <source>
        <dbReference type="Pfam" id="PF10512"/>
    </source>
</evidence>
<dbReference type="OrthoDB" id="6360905at2759"/>